<dbReference type="SUPFAM" id="SSF46955">
    <property type="entry name" value="Putative DNA-binding domain"/>
    <property type="match status" value="1"/>
</dbReference>
<dbReference type="InterPro" id="IPR000551">
    <property type="entry name" value="MerR-type_HTH_dom"/>
</dbReference>
<proteinExistence type="predicted"/>
<name>A0A937X4K6_9BACT</name>
<feature type="coiled-coil region" evidence="5">
    <location>
        <begin position="114"/>
        <end position="162"/>
    </location>
</feature>
<dbReference type="Proteomes" id="UP000703893">
    <property type="component" value="Unassembled WGS sequence"/>
</dbReference>
<evidence type="ECO:0000313" key="7">
    <source>
        <dbReference type="EMBL" id="MBM3274094.1"/>
    </source>
</evidence>
<evidence type="ECO:0000256" key="4">
    <source>
        <dbReference type="ARBA" id="ARBA00023163"/>
    </source>
</evidence>
<keyword evidence="2" id="KW-0805">Transcription regulation</keyword>
<dbReference type="PANTHER" id="PTHR30204:SF69">
    <property type="entry name" value="MERR-FAMILY TRANSCRIPTIONAL REGULATOR"/>
    <property type="match status" value="1"/>
</dbReference>
<evidence type="ECO:0000256" key="2">
    <source>
        <dbReference type="ARBA" id="ARBA00023015"/>
    </source>
</evidence>
<feature type="domain" description="HTH merR-type" evidence="6">
    <location>
        <begin position="1"/>
        <end position="69"/>
    </location>
</feature>
<evidence type="ECO:0000313" key="8">
    <source>
        <dbReference type="Proteomes" id="UP000703893"/>
    </source>
</evidence>
<sequence length="178" mass="20147">MNISAAAQTIGVSTDTLRTWDERIPTLQIARDNAGRRRFDDRSLQLLKLVKRLSDEGRSFDTITAVIDRPAASVLTGAPISVQPEDARSIWWAAALKASRDAAASREEMLVDLLESTSRDRESLEREVGAMRVRIADLALRNDDLEARLGSTNERLERAELMTAVRQEPARRAWWKFW</sequence>
<dbReference type="Pfam" id="PF13411">
    <property type="entry name" value="MerR_1"/>
    <property type="match status" value="1"/>
</dbReference>
<reference evidence="7 8" key="1">
    <citation type="submission" date="2019-03" db="EMBL/GenBank/DDBJ databases">
        <title>Lake Tanganyika Metagenome-Assembled Genomes (MAGs).</title>
        <authorList>
            <person name="Tran P."/>
        </authorList>
    </citation>
    <scope>NUCLEOTIDE SEQUENCE [LARGE SCALE GENOMIC DNA]</scope>
    <source>
        <strain evidence="7">K_DeepCast_65m_m2_236</strain>
    </source>
</reference>
<organism evidence="7 8">
    <name type="scientific">Candidatus Tanganyikabacteria bacterium</name>
    <dbReference type="NCBI Taxonomy" id="2961651"/>
    <lineage>
        <taxon>Bacteria</taxon>
        <taxon>Bacillati</taxon>
        <taxon>Candidatus Sericytochromatia</taxon>
        <taxon>Candidatus Tanganyikabacteria</taxon>
    </lineage>
</organism>
<dbReference type="PROSITE" id="PS50937">
    <property type="entry name" value="HTH_MERR_2"/>
    <property type="match status" value="1"/>
</dbReference>
<protein>
    <submittedName>
        <fullName evidence="7">MerR family transcriptional regulator</fullName>
    </submittedName>
</protein>
<dbReference type="AlphaFoldDB" id="A0A937X4K6"/>
<dbReference type="PANTHER" id="PTHR30204">
    <property type="entry name" value="REDOX-CYCLING DRUG-SENSING TRANSCRIPTIONAL ACTIVATOR SOXR"/>
    <property type="match status" value="1"/>
</dbReference>
<accession>A0A937X4K6</accession>
<dbReference type="SMART" id="SM00422">
    <property type="entry name" value="HTH_MERR"/>
    <property type="match status" value="1"/>
</dbReference>
<keyword evidence="3" id="KW-0238">DNA-binding</keyword>
<comment type="caution">
    <text evidence="7">The sequence shown here is derived from an EMBL/GenBank/DDBJ whole genome shotgun (WGS) entry which is preliminary data.</text>
</comment>
<evidence type="ECO:0000256" key="3">
    <source>
        <dbReference type="ARBA" id="ARBA00023125"/>
    </source>
</evidence>
<dbReference type="GO" id="GO:0003677">
    <property type="term" value="F:DNA binding"/>
    <property type="evidence" value="ECO:0007669"/>
    <property type="project" value="UniProtKB-KW"/>
</dbReference>
<dbReference type="InterPro" id="IPR009061">
    <property type="entry name" value="DNA-bd_dom_put_sf"/>
</dbReference>
<gene>
    <name evidence="7" type="ORF">FJZ00_02995</name>
</gene>
<keyword evidence="1" id="KW-0678">Repressor</keyword>
<keyword evidence="4" id="KW-0804">Transcription</keyword>
<keyword evidence="5" id="KW-0175">Coiled coil</keyword>
<dbReference type="Gene3D" id="1.10.1660.10">
    <property type="match status" value="1"/>
</dbReference>
<evidence type="ECO:0000256" key="1">
    <source>
        <dbReference type="ARBA" id="ARBA00022491"/>
    </source>
</evidence>
<dbReference type="GO" id="GO:0003700">
    <property type="term" value="F:DNA-binding transcription factor activity"/>
    <property type="evidence" value="ECO:0007669"/>
    <property type="project" value="InterPro"/>
</dbReference>
<evidence type="ECO:0000259" key="6">
    <source>
        <dbReference type="PROSITE" id="PS50937"/>
    </source>
</evidence>
<evidence type="ECO:0000256" key="5">
    <source>
        <dbReference type="SAM" id="Coils"/>
    </source>
</evidence>
<dbReference type="InterPro" id="IPR047057">
    <property type="entry name" value="MerR_fam"/>
</dbReference>
<dbReference type="EMBL" id="VGJX01000119">
    <property type="protein sequence ID" value="MBM3274094.1"/>
    <property type="molecule type" value="Genomic_DNA"/>
</dbReference>